<dbReference type="GO" id="GO:0061711">
    <property type="term" value="F:tRNA N(6)-L-threonylcarbamoyladenine synthase activity"/>
    <property type="evidence" value="ECO:0007669"/>
    <property type="project" value="UniProtKB-EC"/>
</dbReference>
<dbReference type="InterPro" id="IPR043129">
    <property type="entry name" value="ATPase_NBD"/>
</dbReference>
<dbReference type="NCBIfam" id="TIGR03725">
    <property type="entry name" value="T6A_YeaZ"/>
    <property type="match status" value="1"/>
</dbReference>
<feature type="domain" description="Gcp-like" evidence="1">
    <location>
        <begin position="29"/>
        <end position="119"/>
    </location>
</feature>
<dbReference type="SUPFAM" id="SSF53067">
    <property type="entry name" value="Actin-like ATPase domain"/>
    <property type="match status" value="1"/>
</dbReference>
<keyword evidence="2" id="KW-0808">Transferase</keyword>
<dbReference type="InterPro" id="IPR022496">
    <property type="entry name" value="T6A_TsaB"/>
</dbReference>
<accession>A0ABY5MYN9</accession>
<name>A0ABY5MYN9_9SPHN</name>
<gene>
    <name evidence="2" type="primary">tsaB</name>
    <name evidence="2" type="ORF">M1K48_00740</name>
</gene>
<dbReference type="EC" id="2.3.1.234" evidence="2"/>
<keyword evidence="2" id="KW-0012">Acyltransferase</keyword>
<dbReference type="Gene3D" id="3.30.420.40">
    <property type="match status" value="2"/>
</dbReference>
<organism evidence="2 3">
    <name type="scientific">Sphingomonas glaciei</name>
    <dbReference type="NCBI Taxonomy" id="2938948"/>
    <lineage>
        <taxon>Bacteria</taxon>
        <taxon>Pseudomonadati</taxon>
        <taxon>Pseudomonadota</taxon>
        <taxon>Alphaproteobacteria</taxon>
        <taxon>Sphingomonadales</taxon>
        <taxon>Sphingomonadaceae</taxon>
        <taxon>Sphingomonas</taxon>
    </lineage>
</organism>
<dbReference type="Pfam" id="PF00814">
    <property type="entry name" value="TsaD"/>
    <property type="match status" value="1"/>
</dbReference>
<dbReference type="Proteomes" id="UP000831921">
    <property type="component" value="Chromosome"/>
</dbReference>
<sequence length="202" mass="20101">MLLALDTATPACTAALFDADGTLLAQADEVMSRGHAERLMPLLDRLLDGRRADSILVGCGPGSFTGLRVGIAAAHGLSIGWDAPLAGMSTLALIAAGLPGDGPVAVALTGGHGELFVQQFDRDPLRPVAPIVSLSPAAAAAAIDAPLVAGSGAAALVAARGHGEAVEALPSAANALRLPASLRTLSARPVYARAPDAKPKAA</sequence>
<evidence type="ECO:0000313" key="3">
    <source>
        <dbReference type="Proteomes" id="UP000831921"/>
    </source>
</evidence>
<reference evidence="2 3" key="1">
    <citation type="submission" date="2022-05" db="EMBL/GenBank/DDBJ databases">
        <title>S8-45 Sphingomonas ultraviolaceadurans.</title>
        <authorList>
            <person name="Liu Y."/>
        </authorList>
    </citation>
    <scope>NUCLEOTIDE SEQUENCE [LARGE SCALE GENOMIC DNA]</scope>
    <source>
        <strain evidence="2 3">S8-45</strain>
    </source>
</reference>
<dbReference type="RefSeq" id="WP_249503987.1">
    <property type="nucleotide sequence ID" value="NZ_CP097253.1"/>
</dbReference>
<evidence type="ECO:0000259" key="1">
    <source>
        <dbReference type="Pfam" id="PF00814"/>
    </source>
</evidence>
<dbReference type="InterPro" id="IPR000905">
    <property type="entry name" value="Gcp-like_dom"/>
</dbReference>
<evidence type="ECO:0000313" key="2">
    <source>
        <dbReference type="EMBL" id="UUR08208.1"/>
    </source>
</evidence>
<dbReference type="EMBL" id="CP097253">
    <property type="protein sequence ID" value="UUR08208.1"/>
    <property type="molecule type" value="Genomic_DNA"/>
</dbReference>
<keyword evidence="3" id="KW-1185">Reference proteome</keyword>
<proteinExistence type="predicted"/>
<protein>
    <submittedName>
        <fullName evidence="2">tRNA (Adenosine(37)-N6)-threonylcarbamoyltransferase complex dimerization subunit type 1 TsaB</fullName>
        <ecNumber evidence="2">2.3.1.234</ecNumber>
    </submittedName>
</protein>